<dbReference type="Pfam" id="PF00067">
    <property type="entry name" value="p450"/>
    <property type="match status" value="1"/>
</dbReference>
<dbReference type="InterPro" id="IPR036396">
    <property type="entry name" value="Cyt_P450_sf"/>
</dbReference>
<dbReference type="Proteomes" id="UP000800235">
    <property type="component" value="Unassembled WGS sequence"/>
</dbReference>
<evidence type="ECO:0000256" key="1">
    <source>
        <dbReference type="ARBA" id="ARBA00001971"/>
    </source>
</evidence>
<accession>A0A9P4U4C0</accession>
<evidence type="ECO:0000256" key="2">
    <source>
        <dbReference type="ARBA" id="ARBA00010617"/>
    </source>
</evidence>
<dbReference type="GO" id="GO:0005506">
    <property type="term" value="F:iron ion binding"/>
    <property type="evidence" value="ECO:0007669"/>
    <property type="project" value="InterPro"/>
</dbReference>
<reference evidence="11" key="1">
    <citation type="journal article" date="2020" name="Stud. Mycol.">
        <title>101 Dothideomycetes genomes: a test case for predicting lifestyles and emergence of pathogens.</title>
        <authorList>
            <person name="Haridas S."/>
            <person name="Albert R."/>
            <person name="Binder M."/>
            <person name="Bloem J."/>
            <person name="Labutti K."/>
            <person name="Salamov A."/>
            <person name="Andreopoulos B."/>
            <person name="Baker S."/>
            <person name="Barry K."/>
            <person name="Bills G."/>
            <person name="Bluhm B."/>
            <person name="Cannon C."/>
            <person name="Castanera R."/>
            <person name="Culley D."/>
            <person name="Daum C."/>
            <person name="Ezra D."/>
            <person name="Gonzalez J."/>
            <person name="Henrissat B."/>
            <person name="Kuo A."/>
            <person name="Liang C."/>
            <person name="Lipzen A."/>
            <person name="Lutzoni F."/>
            <person name="Magnuson J."/>
            <person name="Mondo S."/>
            <person name="Nolan M."/>
            <person name="Ohm R."/>
            <person name="Pangilinan J."/>
            <person name="Park H.-J."/>
            <person name="Ramirez L."/>
            <person name="Alfaro M."/>
            <person name="Sun H."/>
            <person name="Tritt A."/>
            <person name="Yoshinaga Y."/>
            <person name="Zwiers L.-H."/>
            <person name="Turgeon B."/>
            <person name="Goodwin S."/>
            <person name="Spatafora J."/>
            <person name="Crous P."/>
            <person name="Grigoriev I."/>
        </authorList>
    </citation>
    <scope>NUCLEOTIDE SEQUENCE</scope>
    <source>
        <strain evidence="11">CBS 130266</strain>
    </source>
</reference>
<dbReference type="SUPFAM" id="SSF48264">
    <property type="entry name" value="Cytochrome P450"/>
    <property type="match status" value="1"/>
</dbReference>
<evidence type="ECO:0000313" key="12">
    <source>
        <dbReference type="Proteomes" id="UP000800235"/>
    </source>
</evidence>
<comment type="cofactor">
    <cofactor evidence="1 8">
        <name>heme</name>
        <dbReference type="ChEBI" id="CHEBI:30413"/>
    </cofactor>
</comment>
<dbReference type="PANTHER" id="PTHR46206:SF1">
    <property type="entry name" value="P450, PUTATIVE (EUROFUNG)-RELATED"/>
    <property type="match status" value="1"/>
</dbReference>
<protein>
    <submittedName>
        <fullName evidence="11">Cytochrome P450</fullName>
    </submittedName>
</protein>
<evidence type="ECO:0000256" key="8">
    <source>
        <dbReference type="PIRSR" id="PIRSR602403-1"/>
    </source>
</evidence>
<dbReference type="Gene3D" id="1.10.630.10">
    <property type="entry name" value="Cytochrome P450"/>
    <property type="match status" value="1"/>
</dbReference>
<gene>
    <name evidence="11" type="ORF">EJ08DRAFT_578531</name>
</gene>
<evidence type="ECO:0000256" key="10">
    <source>
        <dbReference type="SAM" id="MobiDB-lite"/>
    </source>
</evidence>
<dbReference type="AlphaFoldDB" id="A0A9P4U4C0"/>
<evidence type="ECO:0000256" key="6">
    <source>
        <dbReference type="ARBA" id="ARBA00023004"/>
    </source>
</evidence>
<evidence type="ECO:0000256" key="5">
    <source>
        <dbReference type="ARBA" id="ARBA00023002"/>
    </source>
</evidence>
<evidence type="ECO:0000313" key="11">
    <source>
        <dbReference type="EMBL" id="KAF2436506.1"/>
    </source>
</evidence>
<evidence type="ECO:0000256" key="4">
    <source>
        <dbReference type="ARBA" id="ARBA00022723"/>
    </source>
</evidence>
<keyword evidence="3 8" id="KW-0349">Heme</keyword>
<dbReference type="InterPro" id="IPR017972">
    <property type="entry name" value="Cyt_P450_CS"/>
</dbReference>
<comment type="caution">
    <text evidence="11">The sequence shown here is derived from an EMBL/GenBank/DDBJ whole genome shotgun (WGS) entry which is preliminary data.</text>
</comment>
<organism evidence="11 12">
    <name type="scientific">Tothia fuscella</name>
    <dbReference type="NCBI Taxonomy" id="1048955"/>
    <lineage>
        <taxon>Eukaryota</taxon>
        <taxon>Fungi</taxon>
        <taxon>Dikarya</taxon>
        <taxon>Ascomycota</taxon>
        <taxon>Pezizomycotina</taxon>
        <taxon>Dothideomycetes</taxon>
        <taxon>Pleosporomycetidae</taxon>
        <taxon>Venturiales</taxon>
        <taxon>Cylindrosympodiaceae</taxon>
        <taxon>Tothia</taxon>
    </lineage>
</organism>
<feature type="region of interest" description="Disordered" evidence="10">
    <location>
        <begin position="451"/>
        <end position="472"/>
    </location>
</feature>
<dbReference type="OrthoDB" id="1844152at2759"/>
<dbReference type="GO" id="GO:0020037">
    <property type="term" value="F:heme binding"/>
    <property type="evidence" value="ECO:0007669"/>
    <property type="project" value="InterPro"/>
</dbReference>
<dbReference type="EMBL" id="MU007010">
    <property type="protein sequence ID" value="KAF2436506.1"/>
    <property type="molecule type" value="Genomic_DNA"/>
</dbReference>
<evidence type="ECO:0000256" key="9">
    <source>
        <dbReference type="RuleBase" id="RU000461"/>
    </source>
</evidence>
<dbReference type="CDD" id="cd11041">
    <property type="entry name" value="CYP503A1-like"/>
    <property type="match status" value="1"/>
</dbReference>
<feature type="binding site" description="axial binding residue" evidence="8">
    <location>
        <position position="492"/>
    </location>
    <ligand>
        <name>heme</name>
        <dbReference type="ChEBI" id="CHEBI:30413"/>
    </ligand>
    <ligandPart>
        <name>Fe</name>
        <dbReference type="ChEBI" id="CHEBI:18248"/>
    </ligandPart>
</feature>
<dbReference type="GO" id="GO:0004497">
    <property type="term" value="F:monooxygenase activity"/>
    <property type="evidence" value="ECO:0007669"/>
    <property type="project" value="UniProtKB-KW"/>
</dbReference>
<keyword evidence="7 9" id="KW-0503">Monooxygenase</keyword>
<keyword evidence="6 8" id="KW-0408">Iron</keyword>
<dbReference type="PRINTS" id="PR00465">
    <property type="entry name" value="EP450IV"/>
</dbReference>
<evidence type="ECO:0000256" key="3">
    <source>
        <dbReference type="ARBA" id="ARBA00022617"/>
    </source>
</evidence>
<keyword evidence="12" id="KW-1185">Reference proteome</keyword>
<sequence length="551" mass="62599">MVLDAIIERLSSPFIWIPLLFACVSILNSRITARKTTPKGLPWIGKSSGLFAETRAHISSFNNVRQWLGEGYKKYSQNGKTYIFPDFSGKPEVILPASEMRWLLDQPDSVLSVSELHDDILAGPYAFTDAHILKDPFHEHVIHKSLARRISPLIMDVWDEVGCALDDTWGTDTENWKEVCVFENMMNVIARISNRVFVGLPLCRNETYLKSMGAFAQDVMTTTILIRFVPKLLTPLFGRLFAIQNHLHHRQGAALSLPIIKERLANIRRKASDPGFLWEEPNDYLTWHIRLAQKENKLEELEPERISRRLLPINFAAIHTTVFTITNCLFDLLSPQAVKSTAETPMDVIRMEAQSNYFLAGGTWSKESLAHLTHSDSAVRESMRVSNFLTRGLLRKVVAKDGVENKKGGWRLPYGAYVGVDVHSIQHDDEIYENAAAFDAFRFARAREEEYSSDGSSTGGQTEKKSSLESKKLSLSTTSGTFLPFGHGRHACPGRFLVSHELKMLLTYATMHYEIEQLDTRPPNTWFGQHVIPDMKATIRVRRRKAEDIRL</sequence>
<feature type="compositionally biased region" description="Basic and acidic residues" evidence="10">
    <location>
        <begin position="462"/>
        <end position="472"/>
    </location>
</feature>
<dbReference type="InterPro" id="IPR002403">
    <property type="entry name" value="Cyt_P450_E_grp-IV"/>
</dbReference>
<keyword evidence="5 9" id="KW-0560">Oxidoreductase</keyword>
<proteinExistence type="inferred from homology"/>
<name>A0A9P4U4C0_9PEZI</name>
<dbReference type="GO" id="GO:0016705">
    <property type="term" value="F:oxidoreductase activity, acting on paired donors, with incorporation or reduction of molecular oxygen"/>
    <property type="evidence" value="ECO:0007669"/>
    <property type="project" value="InterPro"/>
</dbReference>
<keyword evidence="4 8" id="KW-0479">Metal-binding</keyword>
<dbReference type="PANTHER" id="PTHR46206">
    <property type="entry name" value="CYTOCHROME P450"/>
    <property type="match status" value="1"/>
</dbReference>
<evidence type="ECO:0000256" key="7">
    <source>
        <dbReference type="ARBA" id="ARBA00023033"/>
    </source>
</evidence>
<dbReference type="PROSITE" id="PS00086">
    <property type="entry name" value="CYTOCHROME_P450"/>
    <property type="match status" value="1"/>
</dbReference>
<dbReference type="InterPro" id="IPR001128">
    <property type="entry name" value="Cyt_P450"/>
</dbReference>
<comment type="similarity">
    <text evidence="2 9">Belongs to the cytochrome P450 family.</text>
</comment>